<dbReference type="GO" id="GO:0016747">
    <property type="term" value="F:acyltransferase activity, transferring groups other than amino-acyl groups"/>
    <property type="evidence" value="ECO:0007669"/>
    <property type="project" value="InterPro"/>
</dbReference>
<protein>
    <recommendedName>
        <fullName evidence="2">Acyltransferase 3 domain-containing protein</fullName>
    </recommendedName>
</protein>
<feature type="transmembrane region" description="Helical" evidence="1">
    <location>
        <begin position="385"/>
        <end position="410"/>
    </location>
</feature>
<feature type="transmembrane region" description="Helical" evidence="1">
    <location>
        <begin position="208"/>
        <end position="228"/>
    </location>
</feature>
<feature type="transmembrane region" description="Helical" evidence="1">
    <location>
        <begin position="430"/>
        <end position="453"/>
    </location>
</feature>
<evidence type="ECO:0000313" key="4">
    <source>
        <dbReference type="Proteomes" id="UP001152562"/>
    </source>
</evidence>
<accession>A0A9P0TIQ8</accession>
<dbReference type="AlphaFoldDB" id="A0A9P0TIQ8"/>
<keyword evidence="4" id="KW-1185">Reference proteome</keyword>
<name>A0A9P0TIQ8_PIEBR</name>
<dbReference type="InterPro" id="IPR002656">
    <property type="entry name" value="Acyl_transf_3_dom"/>
</dbReference>
<keyword evidence="1" id="KW-0472">Membrane</keyword>
<comment type="caution">
    <text evidence="3">The sequence shown here is derived from an EMBL/GenBank/DDBJ whole genome shotgun (WGS) entry which is preliminary data.</text>
</comment>
<evidence type="ECO:0000259" key="2">
    <source>
        <dbReference type="Pfam" id="PF01757"/>
    </source>
</evidence>
<feature type="transmembrane region" description="Helical" evidence="1">
    <location>
        <begin position="506"/>
        <end position="522"/>
    </location>
</feature>
<dbReference type="InterPro" id="IPR052728">
    <property type="entry name" value="O2_lipid_transport_reg"/>
</dbReference>
<evidence type="ECO:0000256" key="1">
    <source>
        <dbReference type="SAM" id="Phobius"/>
    </source>
</evidence>
<sequence>MPPLFQLDDYDTCLLKNGVFCLGSFQLTIPKDNGQMTSIDSPENFGNSHMDYRGKKLYDILQANSNEKHRFNHTLIHRGLCSRMTCFGRADGHLSNRKKFQQCVNDLTRSQYGLVATLIRLDYCKSAQTPRRVPPDIADQGFVALCAALLVANLLGTFYDLLRNKEKKGNEVLLSWSIINNFKKLIHVYPNEDTLVSRFNPIHGIKSITLIGEIVAHSVIVSHISYLHNPDFLETRRQHLLAMMLTNGSIAVQGYILLSSFLFIHHFQLMGSRHNISSIQLFFIMLLRRITRILPVYMFMVYFTATWSRFLGDGPLWIPIMDKEAQICRLKWWSHALFIHNLYRPNDRCLLQTWFVAVDMQLYALAILLAIMLTQRRRAAIKMLLVMFVVAILCIFVAAYTYDLTAMVFITTPEFVRKLYHGEPSFNWLYAAPWGSLPASLLGVMVGFLYYNLREDKINLQNYRWFRVLYRISIVAVFGWILSAYLLPQKPSYLLSTVYAAIDRPVYAIFFSVMLFGSIYRIDRKY</sequence>
<gene>
    <name evidence="3" type="ORF">PIBRA_LOCUS7302</name>
</gene>
<organism evidence="3 4">
    <name type="scientific">Pieris brassicae</name>
    <name type="common">White butterfly</name>
    <name type="synonym">Large white butterfly</name>
    <dbReference type="NCBI Taxonomy" id="7116"/>
    <lineage>
        <taxon>Eukaryota</taxon>
        <taxon>Metazoa</taxon>
        <taxon>Ecdysozoa</taxon>
        <taxon>Arthropoda</taxon>
        <taxon>Hexapoda</taxon>
        <taxon>Insecta</taxon>
        <taxon>Pterygota</taxon>
        <taxon>Neoptera</taxon>
        <taxon>Endopterygota</taxon>
        <taxon>Lepidoptera</taxon>
        <taxon>Glossata</taxon>
        <taxon>Ditrysia</taxon>
        <taxon>Papilionoidea</taxon>
        <taxon>Pieridae</taxon>
        <taxon>Pierinae</taxon>
        <taxon>Pieris</taxon>
    </lineage>
</organism>
<keyword evidence="1" id="KW-1133">Transmembrane helix</keyword>
<proteinExistence type="predicted"/>
<dbReference type="Proteomes" id="UP001152562">
    <property type="component" value="Unassembled WGS sequence"/>
</dbReference>
<keyword evidence="1" id="KW-0812">Transmembrane</keyword>
<evidence type="ECO:0000313" key="3">
    <source>
        <dbReference type="EMBL" id="CAH4030678.1"/>
    </source>
</evidence>
<reference evidence="3" key="1">
    <citation type="submission" date="2022-05" db="EMBL/GenBank/DDBJ databases">
        <authorList>
            <person name="Okamura Y."/>
        </authorList>
    </citation>
    <scope>NUCLEOTIDE SEQUENCE</scope>
</reference>
<dbReference type="PANTHER" id="PTHR11161:SF22">
    <property type="entry name" value="ACYLTRANSFERASE 3 DOMAIN-CONTAINING PROTEIN-RELATED"/>
    <property type="match status" value="1"/>
</dbReference>
<feature type="transmembrane region" description="Helical" evidence="1">
    <location>
        <begin position="465"/>
        <end position="486"/>
    </location>
</feature>
<feature type="transmembrane region" description="Helical" evidence="1">
    <location>
        <begin position="351"/>
        <end position="373"/>
    </location>
</feature>
<feature type="transmembrane region" description="Helical" evidence="1">
    <location>
        <begin position="141"/>
        <end position="162"/>
    </location>
</feature>
<dbReference type="EMBL" id="CALOZG010000010">
    <property type="protein sequence ID" value="CAH4030678.1"/>
    <property type="molecule type" value="Genomic_DNA"/>
</dbReference>
<dbReference type="PANTHER" id="PTHR11161">
    <property type="entry name" value="O-ACYLTRANSFERASE"/>
    <property type="match status" value="1"/>
</dbReference>
<feature type="transmembrane region" description="Helical" evidence="1">
    <location>
        <begin position="293"/>
        <end position="311"/>
    </location>
</feature>
<feature type="transmembrane region" description="Helical" evidence="1">
    <location>
        <begin position="240"/>
        <end position="264"/>
    </location>
</feature>
<feature type="domain" description="Acyltransferase 3" evidence="2">
    <location>
        <begin position="218"/>
        <end position="514"/>
    </location>
</feature>
<dbReference type="Pfam" id="PF01757">
    <property type="entry name" value="Acyl_transf_3"/>
    <property type="match status" value="1"/>
</dbReference>